<evidence type="ECO:0000256" key="7">
    <source>
        <dbReference type="SAM" id="Phobius"/>
    </source>
</evidence>
<keyword evidence="3 7" id="KW-0812">Transmembrane</keyword>
<feature type="compositionally biased region" description="Basic and acidic residues" evidence="6">
    <location>
        <begin position="1"/>
        <end position="15"/>
    </location>
</feature>
<keyword evidence="5 7" id="KW-0472">Membrane</keyword>
<feature type="transmembrane region" description="Helical" evidence="7">
    <location>
        <begin position="214"/>
        <end position="236"/>
    </location>
</feature>
<dbReference type="GO" id="GO:0022857">
    <property type="term" value="F:transmembrane transporter activity"/>
    <property type="evidence" value="ECO:0007669"/>
    <property type="project" value="InterPro"/>
</dbReference>
<feature type="transmembrane region" description="Helical" evidence="7">
    <location>
        <begin position="141"/>
        <end position="161"/>
    </location>
</feature>
<evidence type="ECO:0000313" key="9">
    <source>
        <dbReference type="Proteomes" id="UP000294933"/>
    </source>
</evidence>
<feature type="transmembrane region" description="Helical" evidence="7">
    <location>
        <begin position="181"/>
        <end position="202"/>
    </location>
</feature>
<dbReference type="InterPro" id="IPR004840">
    <property type="entry name" value="Amino_acid_permease_CS"/>
</dbReference>
<dbReference type="Pfam" id="PF13520">
    <property type="entry name" value="AA_permease_2"/>
    <property type="match status" value="2"/>
</dbReference>
<feature type="transmembrane region" description="Helical" evidence="7">
    <location>
        <begin position="535"/>
        <end position="554"/>
    </location>
</feature>
<feature type="transmembrane region" description="Helical" evidence="7">
    <location>
        <begin position="508"/>
        <end position="529"/>
    </location>
</feature>
<organism evidence="8 9">
    <name type="scientific">Rickenella mellea</name>
    <dbReference type="NCBI Taxonomy" id="50990"/>
    <lineage>
        <taxon>Eukaryota</taxon>
        <taxon>Fungi</taxon>
        <taxon>Dikarya</taxon>
        <taxon>Basidiomycota</taxon>
        <taxon>Agaricomycotina</taxon>
        <taxon>Agaricomycetes</taxon>
        <taxon>Hymenochaetales</taxon>
        <taxon>Rickenellaceae</taxon>
        <taxon>Rickenella</taxon>
    </lineage>
</organism>
<gene>
    <name evidence="8" type="ORF">BD410DRAFT_801917</name>
</gene>
<dbReference type="InterPro" id="IPR002293">
    <property type="entry name" value="AA/rel_permease1"/>
</dbReference>
<dbReference type="VEuPathDB" id="FungiDB:BD410DRAFT_801917"/>
<evidence type="ECO:0000256" key="6">
    <source>
        <dbReference type="SAM" id="MobiDB-lite"/>
    </source>
</evidence>
<dbReference type="Gene3D" id="1.20.1740.10">
    <property type="entry name" value="Amino acid/polyamine transporter I"/>
    <property type="match status" value="1"/>
</dbReference>
<keyword evidence="9" id="KW-1185">Reference proteome</keyword>
<dbReference type="STRING" id="50990.A0A4Y7QAG6"/>
<dbReference type="PROSITE" id="PS00218">
    <property type="entry name" value="AMINO_ACID_PERMEASE_1"/>
    <property type="match status" value="1"/>
</dbReference>
<keyword evidence="2" id="KW-0813">Transport</keyword>
<name>A0A4Y7QAG6_9AGAM</name>
<feature type="transmembrane region" description="Helical" evidence="7">
    <location>
        <begin position="418"/>
        <end position="436"/>
    </location>
</feature>
<feature type="transmembrane region" description="Helical" evidence="7">
    <location>
        <begin position="442"/>
        <end position="460"/>
    </location>
</feature>
<feature type="region of interest" description="Disordered" evidence="6">
    <location>
        <begin position="1"/>
        <end position="22"/>
    </location>
</feature>
<reference evidence="8 9" key="1">
    <citation type="submission" date="2018-06" db="EMBL/GenBank/DDBJ databases">
        <title>A transcriptomic atlas of mushroom development highlights an independent origin of complex multicellularity.</title>
        <authorList>
            <consortium name="DOE Joint Genome Institute"/>
            <person name="Krizsan K."/>
            <person name="Almasi E."/>
            <person name="Merenyi Z."/>
            <person name="Sahu N."/>
            <person name="Viragh M."/>
            <person name="Koszo T."/>
            <person name="Mondo S."/>
            <person name="Kiss B."/>
            <person name="Balint B."/>
            <person name="Kues U."/>
            <person name="Barry K."/>
            <person name="Hegedus J.C."/>
            <person name="Henrissat B."/>
            <person name="Johnson J."/>
            <person name="Lipzen A."/>
            <person name="Ohm R."/>
            <person name="Nagy I."/>
            <person name="Pangilinan J."/>
            <person name="Yan J."/>
            <person name="Xiong Y."/>
            <person name="Grigoriev I.V."/>
            <person name="Hibbett D.S."/>
            <person name="Nagy L.G."/>
        </authorList>
    </citation>
    <scope>NUCLEOTIDE SEQUENCE [LARGE SCALE GENOMIC DNA]</scope>
    <source>
        <strain evidence="8 9">SZMC22713</strain>
    </source>
</reference>
<accession>A0A4Y7QAG6</accession>
<feature type="transmembrane region" description="Helical" evidence="7">
    <location>
        <begin position="119"/>
        <end position="134"/>
    </location>
</feature>
<keyword evidence="4 7" id="KW-1133">Transmembrane helix</keyword>
<evidence type="ECO:0000256" key="3">
    <source>
        <dbReference type="ARBA" id="ARBA00022692"/>
    </source>
</evidence>
<evidence type="ECO:0008006" key="10">
    <source>
        <dbReference type="Google" id="ProtNLM"/>
    </source>
</evidence>
<proteinExistence type="predicted"/>
<evidence type="ECO:0000256" key="4">
    <source>
        <dbReference type="ARBA" id="ARBA00022989"/>
    </source>
</evidence>
<dbReference type="EMBL" id="ML170166">
    <property type="protein sequence ID" value="TDL24584.1"/>
    <property type="molecule type" value="Genomic_DNA"/>
</dbReference>
<evidence type="ECO:0000256" key="2">
    <source>
        <dbReference type="ARBA" id="ARBA00022448"/>
    </source>
</evidence>
<dbReference type="PANTHER" id="PTHR45649">
    <property type="entry name" value="AMINO-ACID PERMEASE BAT1"/>
    <property type="match status" value="1"/>
</dbReference>
<feature type="transmembrane region" description="Helical" evidence="7">
    <location>
        <begin position="256"/>
        <end position="275"/>
    </location>
</feature>
<evidence type="ECO:0000256" key="1">
    <source>
        <dbReference type="ARBA" id="ARBA00004141"/>
    </source>
</evidence>
<evidence type="ECO:0000313" key="8">
    <source>
        <dbReference type="EMBL" id="TDL24584.1"/>
    </source>
</evidence>
<dbReference type="OrthoDB" id="3900342at2759"/>
<dbReference type="PANTHER" id="PTHR45649:SF9">
    <property type="entry name" value="AMINO-ACID PERMEASE 2"/>
    <property type="match status" value="1"/>
</dbReference>
<comment type="subcellular location">
    <subcellularLocation>
        <location evidence="1">Membrane</location>
        <topology evidence="1">Multi-pass membrane protein</topology>
    </subcellularLocation>
</comment>
<dbReference type="Proteomes" id="UP000294933">
    <property type="component" value="Unassembled WGS sequence"/>
</dbReference>
<dbReference type="AlphaFoldDB" id="A0A4Y7QAG6"/>
<dbReference type="GO" id="GO:0006865">
    <property type="term" value="P:amino acid transport"/>
    <property type="evidence" value="ECO:0007669"/>
    <property type="project" value="InterPro"/>
</dbReference>
<protein>
    <recommendedName>
        <fullName evidence="10">APC amino acid permease</fullName>
    </recommendedName>
</protein>
<dbReference type="GO" id="GO:0016020">
    <property type="term" value="C:membrane"/>
    <property type="evidence" value="ECO:0007669"/>
    <property type="project" value="UniProtKB-SubCell"/>
</dbReference>
<evidence type="ECO:0000256" key="5">
    <source>
        <dbReference type="ARBA" id="ARBA00023136"/>
    </source>
</evidence>
<sequence>MYIDKSIEERDRPDDPPPIEQDDERLKQLGIRREMKREFTNFTTISFALGILGWGNNPSTLMSEGIPDYFPWIRCSASIASTFITPLLLGGPATAIWAWFLGSFGSFALAASVAELVSAYPTAGGIYTCTAFLIPKKYRSIIPFLSAWITVVGQLATPASVTFAPSQMVFGAVTISTDGAFIASKGQTLGLYVGLTVGLGIFNTLPTKFLHRITFFYVFVNIATSIAIIIAIPTAGAKNLASHRFVWTSVVDHSGWNNPPFAFLLGILSVAWVMVRRFAFQRMEMGGMANGTETSTRRTTTELLVRIYAVFSLPMPITIPSDLNEEVRNAAIATPVAINTKHHDNPHPVSVCHGFFVNIALCYGIRDFASLPGPTGLAFSQILWDNLGKRGALALWSFNALPDGKILSKVWNETKTPINAVVFTVIIATLFGLLYLASFVAINAIFSITAVALDISYMVTHAIMKLSWFMDSVAVDSHLAKVSLWMQKNPKLQFTPGPFSMGKWGYAVNIYAILWTCLETGVLIMPQVFPITDSTMNYAGPIIGGVCGVSWIWYKLHWHRHYVGPGSSDAPDLAWFETGIDEKARG</sequence>